<proteinExistence type="inferred from homology"/>
<reference evidence="4 5" key="1">
    <citation type="submission" date="2017-12" db="EMBL/GenBank/DDBJ databases">
        <title>Comparative genomics of Botrytis spp.</title>
        <authorList>
            <person name="Valero-Jimenez C.A."/>
            <person name="Tapia P."/>
            <person name="Veloso J."/>
            <person name="Silva-Moreno E."/>
            <person name="Staats M."/>
            <person name="Valdes J.H."/>
            <person name="Van Kan J.A.L."/>
        </authorList>
    </citation>
    <scope>NUCLEOTIDE SEQUENCE [LARGE SCALE GENOMIC DNA]</scope>
    <source>
        <strain evidence="4 5">Be9601</strain>
    </source>
</reference>
<protein>
    <recommendedName>
        <fullName evidence="3">NmrA-like domain-containing protein</fullName>
    </recommendedName>
</protein>
<dbReference type="InterPro" id="IPR051164">
    <property type="entry name" value="NmrA-like_oxidored"/>
</dbReference>
<gene>
    <name evidence="4" type="ORF">BELL_0385g00160</name>
</gene>
<accession>A0A4Z1JHH9</accession>
<keyword evidence="5" id="KW-1185">Reference proteome</keyword>
<dbReference type="Gene3D" id="3.40.50.720">
    <property type="entry name" value="NAD(P)-binding Rossmann-like Domain"/>
    <property type="match status" value="2"/>
</dbReference>
<organism evidence="4 5">
    <name type="scientific">Botrytis elliptica</name>
    <dbReference type="NCBI Taxonomy" id="278938"/>
    <lineage>
        <taxon>Eukaryota</taxon>
        <taxon>Fungi</taxon>
        <taxon>Dikarya</taxon>
        <taxon>Ascomycota</taxon>
        <taxon>Pezizomycotina</taxon>
        <taxon>Leotiomycetes</taxon>
        <taxon>Helotiales</taxon>
        <taxon>Sclerotiniaceae</taxon>
        <taxon>Botrytis</taxon>
    </lineage>
</organism>
<dbReference type="PANTHER" id="PTHR42748">
    <property type="entry name" value="NITROGEN METABOLITE REPRESSION PROTEIN NMRA FAMILY MEMBER"/>
    <property type="match status" value="1"/>
</dbReference>
<dbReference type="EMBL" id="PQXM01000383">
    <property type="protein sequence ID" value="TGO73165.1"/>
    <property type="molecule type" value="Genomic_DNA"/>
</dbReference>
<dbReference type="Pfam" id="PF05368">
    <property type="entry name" value="NmrA"/>
    <property type="match status" value="1"/>
</dbReference>
<comment type="similarity">
    <text evidence="1">Belongs to the NmrA-type oxidoreductase family.</text>
</comment>
<dbReference type="PANTHER" id="PTHR42748:SF7">
    <property type="entry name" value="NMRA LIKE REDOX SENSOR 1-RELATED"/>
    <property type="match status" value="1"/>
</dbReference>
<comment type="caution">
    <text evidence="4">The sequence shown here is derived from an EMBL/GenBank/DDBJ whole genome shotgun (WGS) entry which is preliminary data.</text>
</comment>
<evidence type="ECO:0000313" key="4">
    <source>
        <dbReference type="EMBL" id="TGO73165.1"/>
    </source>
</evidence>
<dbReference type="AlphaFoldDB" id="A0A4Z1JHH9"/>
<dbReference type="InterPro" id="IPR036291">
    <property type="entry name" value="NAD(P)-bd_dom_sf"/>
</dbReference>
<dbReference type="GO" id="GO:0005634">
    <property type="term" value="C:nucleus"/>
    <property type="evidence" value="ECO:0007669"/>
    <property type="project" value="TreeGrafter"/>
</dbReference>
<evidence type="ECO:0000313" key="5">
    <source>
        <dbReference type="Proteomes" id="UP000297229"/>
    </source>
</evidence>
<dbReference type="InterPro" id="IPR008030">
    <property type="entry name" value="NmrA-like"/>
</dbReference>
<evidence type="ECO:0000256" key="1">
    <source>
        <dbReference type="ARBA" id="ARBA00006328"/>
    </source>
</evidence>
<evidence type="ECO:0000256" key="2">
    <source>
        <dbReference type="ARBA" id="ARBA00022857"/>
    </source>
</evidence>
<name>A0A4Z1JHH9_9HELO</name>
<sequence>MAKSVFIAAATGEQGRPLSILLLQLGYKVQILVRVSSSSAAQALRVLGAEVHTGNLASFEVVARAISGADTIYLALPPNLKNEILYAKNVLEATQQEKHASRPHQRWDIARFTTKVIQSPNRYSKKNLTLAAEKLSAAEIADRLGALSGKEITVEYLPDLVARALRKQGNEVVGA</sequence>
<dbReference type="Proteomes" id="UP000297229">
    <property type="component" value="Unassembled WGS sequence"/>
</dbReference>
<dbReference type="SUPFAM" id="SSF51735">
    <property type="entry name" value="NAD(P)-binding Rossmann-fold domains"/>
    <property type="match status" value="1"/>
</dbReference>
<feature type="domain" description="NmrA-like" evidence="3">
    <location>
        <begin position="2"/>
        <end position="96"/>
    </location>
</feature>
<keyword evidence="2" id="KW-0521">NADP</keyword>
<evidence type="ECO:0000259" key="3">
    <source>
        <dbReference type="Pfam" id="PF05368"/>
    </source>
</evidence>